<accession>A0ACD5H4P7</accession>
<dbReference type="EMBL" id="CP127523">
    <property type="protein sequence ID" value="XRI67877.1"/>
    <property type="molecule type" value="Genomic_DNA"/>
</dbReference>
<dbReference type="Proteomes" id="UP000470022">
    <property type="component" value="Chromosome"/>
</dbReference>
<evidence type="ECO:0000313" key="1">
    <source>
        <dbReference type="EMBL" id="XRI67877.1"/>
    </source>
</evidence>
<evidence type="ECO:0000313" key="2">
    <source>
        <dbReference type="Proteomes" id="UP000470022"/>
    </source>
</evidence>
<keyword evidence="2" id="KW-1185">Reference proteome</keyword>
<proteinExistence type="predicted"/>
<gene>
    <name evidence="1" type="ORF">GL267_008915</name>
</gene>
<protein>
    <submittedName>
        <fullName evidence="1">Phosphoribosyltransferase family protein</fullName>
    </submittedName>
</protein>
<name>A0ACD5H4P7_9PROT</name>
<keyword evidence="1" id="KW-0808">Transferase</keyword>
<organism evidence="1 2">
    <name type="scientific">Acidithiobacillus ferrianus</name>
    <dbReference type="NCBI Taxonomy" id="2678518"/>
    <lineage>
        <taxon>Bacteria</taxon>
        <taxon>Pseudomonadati</taxon>
        <taxon>Pseudomonadota</taxon>
        <taxon>Acidithiobacillia</taxon>
        <taxon>Acidithiobacillales</taxon>
        <taxon>Acidithiobacillaceae</taxon>
        <taxon>Acidithiobacillus</taxon>
    </lineage>
</organism>
<sequence>MMAVIPPRFASREAAAELLARNLAPYDGRHPLVLAIPRGALPMGRIIADALHGDLDVVLVRKIGAPGNPEYAIGAVDEEGQIWTDPLAGRLGIDGRYMRDEAARQLKVIKTRRAQYTPIHPAIDPRGRVVIVVDDGVATGATLGAALRLLRQRRPARLVAAFAVAPPDTIARLQPLADDLVYLSAPEPFHAVGEFFTDFREVKDEEVLRILRGISPPRQGSEHP</sequence>
<keyword evidence="1" id="KW-0328">Glycosyltransferase</keyword>
<reference evidence="1" key="1">
    <citation type="submission" date="2023-06" db="EMBL/GenBank/DDBJ databases">
        <title>Complete and circular genome of Acidithiobacillus ferrianus DSM 107098.</title>
        <authorList>
            <person name="Norris P.R."/>
            <person name="Falagan C."/>
            <person name="Moya-Beltran A."/>
            <person name="Castro M."/>
            <person name="Quatrini R."/>
            <person name="Johnson D.B."/>
        </authorList>
    </citation>
    <scope>NUCLEOTIDE SEQUENCE</scope>
    <source>
        <strain evidence="1">MG</strain>
    </source>
</reference>